<feature type="binding site" evidence="12">
    <location>
        <position position="133"/>
    </location>
    <ligand>
        <name>Zn(2+)</name>
        <dbReference type="ChEBI" id="CHEBI:29105"/>
    </ligand>
</feature>
<keyword evidence="6 14" id="KW-0678">Repressor</keyword>
<keyword evidence="9 14" id="KW-0805">Transcription regulation</keyword>
<evidence type="ECO:0000256" key="9">
    <source>
        <dbReference type="ARBA" id="ARBA00023015"/>
    </source>
</evidence>
<dbReference type="GO" id="GO:1900705">
    <property type="term" value="P:negative regulation of siderophore biosynthetic process"/>
    <property type="evidence" value="ECO:0007669"/>
    <property type="project" value="TreeGrafter"/>
</dbReference>
<keyword evidence="8 12" id="KW-0862">Zinc</keyword>
<evidence type="ECO:0000313" key="15">
    <source>
        <dbReference type="EMBL" id="QDE30006.1"/>
    </source>
</evidence>
<feature type="binding site" evidence="13">
    <location>
        <position position="122"/>
    </location>
    <ligand>
        <name>Fe cation</name>
        <dbReference type="ChEBI" id="CHEBI:24875"/>
    </ligand>
</feature>
<evidence type="ECO:0000256" key="8">
    <source>
        <dbReference type="ARBA" id="ARBA00022833"/>
    </source>
</evidence>
<evidence type="ECO:0000256" key="14">
    <source>
        <dbReference type="RuleBase" id="RU364037"/>
    </source>
</evidence>
<dbReference type="EMBL" id="CP041036">
    <property type="protein sequence ID" value="QDE30006.1"/>
    <property type="molecule type" value="Genomic_DNA"/>
</dbReference>
<dbReference type="SUPFAM" id="SSF46785">
    <property type="entry name" value="Winged helix' DNA-binding domain"/>
    <property type="match status" value="1"/>
</dbReference>
<dbReference type="InterPro" id="IPR036388">
    <property type="entry name" value="WH-like_DNA-bd_sf"/>
</dbReference>
<keyword evidence="16" id="KW-1185">Reference proteome</keyword>
<dbReference type="CDD" id="cd07153">
    <property type="entry name" value="Fur_like"/>
    <property type="match status" value="1"/>
</dbReference>
<keyword evidence="5 14" id="KW-0963">Cytoplasm</keyword>
<dbReference type="Gene3D" id="3.30.1490.190">
    <property type="match status" value="1"/>
</dbReference>
<feature type="binding site" evidence="13">
    <location>
        <position position="86"/>
    </location>
    <ligand>
        <name>Fe cation</name>
        <dbReference type="ChEBI" id="CHEBI:24875"/>
    </ligand>
</feature>
<comment type="cofactor">
    <cofactor evidence="12">
        <name>Zn(2+)</name>
        <dbReference type="ChEBI" id="CHEBI:29105"/>
    </cofactor>
    <text evidence="12">Binds 1 zinc ion per subunit.</text>
</comment>
<dbReference type="PANTHER" id="PTHR33202:SF2">
    <property type="entry name" value="FERRIC UPTAKE REGULATION PROTEIN"/>
    <property type="match status" value="1"/>
</dbReference>
<dbReference type="GO" id="GO:0003700">
    <property type="term" value="F:DNA-binding transcription factor activity"/>
    <property type="evidence" value="ECO:0007669"/>
    <property type="project" value="UniProtKB-UniRule"/>
</dbReference>
<protein>
    <recommendedName>
        <fullName evidence="4 14">Ferric uptake regulation protein</fullName>
    </recommendedName>
</protein>
<name>A0A4Y5YBW6_9GAMM</name>
<dbReference type="InterPro" id="IPR036390">
    <property type="entry name" value="WH_DNA-bd_sf"/>
</dbReference>
<feature type="binding site" evidence="12">
    <location>
        <position position="90"/>
    </location>
    <ligand>
        <name>Zn(2+)</name>
        <dbReference type="ChEBI" id="CHEBI:29105"/>
    </ligand>
</feature>
<evidence type="ECO:0000256" key="10">
    <source>
        <dbReference type="ARBA" id="ARBA00023125"/>
    </source>
</evidence>
<comment type="cofactor">
    <cofactor evidence="13">
        <name>Mn(2+)</name>
        <dbReference type="ChEBI" id="CHEBI:29035"/>
    </cofactor>
    <cofactor evidence="13">
        <name>Fe(2+)</name>
        <dbReference type="ChEBI" id="CHEBI:29033"/>
    </cofactor>
    <text evidence="13">Binds 1 Mn(2+) or Fe(2+) ion per subunit.</text>
</comment>
<evidence type="ECO:0000256" key="1">
    <source>
        <dbReference type="ARBA" id="ARBA00004496"/>
    </source>
</evidence>
<evidence type="ECO:0000256" key="3">
    <source>
        <dbReference type="ARBA" id="ARBA00011738"/>
    </source>
</evidence>
<dbReference type="Proteomes" id="UP000319809">
    <property type="component" value="Chromosome"/>
</dbReference>
<keyword evidence="13 14" id="KW-0408">Iron</keyword>
<dbReference type="KEGG" id="spol:FH971_02855"/>
<dbReference type="Pfam" id="PF01475">
    <property type="entry name" value="FUR"/>
    <property type="match status" value="1"/>
</dbReference>
<proteinExistence type="inferred from homology"/>
<keyword evidence="11 14" id="KW-0804">Transcription</keyword>
<dbReference type="InterPro" id="IPR002481">
    <property type="entry name" value="FUR"/>
</dbReference>
<keyword evidence="10 14" id="KW-0238">DNA-binding</keyword>
<dbReference type="GO" id="GO:0005829">
    <property type="term" value="C:cytosol"/>
    <property type="evidence" value="ECO:0007669"/>
    <property type="project" value="TreeGrafter"/>
</dbReference>
<keyword evidence="7 12" id="KW-0479">Metal-binding</keyword>
<evidence type="ECO:0000313" key="16">
    <source>
        <dbReference type="Proteomes" id="UP000319809"/>
    </source>
</evidence>
<evidence type="ECO:0000256" key="5">
    <source>
        <dbReference type="ARBA" id="ARBA00022490"/>
    </source>
</evidence>
<evidence type="ECO:0000256" key="4">
    <source>
        <dbReference type="ARBA" id="ARBA00020910"/>
    </source>
</evidence>
<feature type="binding site" evidence="12">
    <location>
        <position position="93"/>
    </location>
    <ligand>
        <name>Zn(2+)</name>
        <dbReference type="ChEBI" id="CHEBI:29105"/>
    </ligand>
</feature>
<dbReference type="GO" id="GO:0008270">
    <property type="term" value="F:zinc ion binding"/>
    <property type="evidence" value="ECO:0007669"/>
    <property type="project" value="TreeGrafter"/>
</dbReference>
<gene>
    <name evidence="14" type="primary">fur</name>
    <name evidence="15" type="ORF">FH971_02855</name>
</gene>
<comment type="subunit">
    <text evidence="3 14">Homodimer.</text>
</comment>
<evidence type="ECO:0000256" key="2">
    <source>
        <dbReference type="ARBA" id="ARBA00007957"/>
    </source>
</evidence>
<dbReference type="GO" id="GO:0000976">
    <property type="term" value="F:transcription cis-regulatory region binding"/>
    <property type="evidence" value="ECO:0007669"/>
    <property type="project" value="TreeGrafter"/>
</dbReference>
<evidence type="ECO:0000256" key="6">
    <source>
        <dbReference type="ARBA" id="ARBA00022491"/>
    </source>
</evidence>
<dbReference type="GO" id="GO:0045892">
    <property type="term" value="P:negative regulation of DNA-templated transcription"/>
    <property type="evidence" value="ECO:0007669"/>
    <property type="project" value="TreeGrafter"/>
</dbReference>
<evidence type="ECO:0000256" key="13">
    <source>
        <dbReference type="PIRSR" id="PIRSR602481-2"/>
    </source>
</evidence>
<dbReference type="AlphaFoldDB" id="A0A4Y5YBW6"/>
<reference evidence="15 16" key="1">
    <citation type="submission" date="2019-06" db="EMBL/GenBank/DDBJ databases">
        <title>The genome of Shewanella sp. SM1901.</title>
        <authorList>
            <person name="Cha Q."/>
        </authorList>
    </citation>
    <scope>NUCLEOTIDE SEQUENCE [LARGE SCALE GENOMIC DNA]</scope>
    <source>
        <strain evidence="15 16">SM1901</strain>
    </source>
</reference>
<dbReference type="PANTHER" id="PTHR33202">
    <property type="entry name" value="ZINC UPTAKE REGULATION PROTEIN"/>
    <property type="match status" value="1"/>
</dbReference>
<comment type="subcellular location">
    <subcellularLocation>
        <location evidence="1 14">Cytoplasm</location>
    </subcellularLocation>
</comment>
<evidence type="ECO:0000256" key="11">
    <source>
        <dbReference type="ARBA" id="ARBA00023163"/>
    </source>
</evidence>
<evidence type="ECO:0000256" key="12">
    <source>
        <dbReference type="PIRSR" id="PIRSR602481-1"/>
    </source>
</evidence>
<feature type="binding site" evidence="12">
    <location>
        <position position="130"/>
    </location>
    <ligand>
        <name>Zn(2+)</name>
        <dbReference type="ChEBI" id="CHEBI:29105"/>
    </ligand>
</feature>
<comment type="similarity">
    <text evidence="2 14">Belongs to the Fur family.</text>
</comment>
<dbReference type="RefSeq" id="WP_137223067.1">
    <property type="nucleotide sequence ID" value="NZ_CP041036.1"/>
</dbReference>
<organism evidence="15 16">
    <name type="scientific">Shewanella polaris</name>
    <dbReference type="NCBI Taxonomy" id="2588449"/>
    <lineage>
        <taxon>Bacteria</taxon>
        <taxon>Pseudomonadati</taxon>
        <taxon>Pseudomonadota</taxon>
        <taxon>Gammaproteobacteria</taxon>
        <taxon>Alteromonadales</taxon>
        <taxon>Shewanellaceae</taxon>
        <taxon>Shewanella</taxon>
    </lineage>
</organism>
<sequence length="154" mass="17589">MQAVLKNSGLKITIQRCKLLEYLTQVDEQHLTVENIYQGLNAQGETIGLNTVYRIMAHFEQAGLVVRRLFESESAIYELNNKPRHDHLICLTCGKLIEFIDPLIDLRLGLAAEHHGMSIHHHSLNMYGHCFDCQKILENQSAIYKSQLSDKSSK</sequence>
<dbReference type="FunFam" id="1.10.10.10:FF:000007">
    <property type="entry name" value="Ferric uptake regulation protein"/>
    <property type="match status" value="1"/>
</dbReference>
<dbReference type="InterPro" id="IPR043135">
    <property type="entry name" value="Fur_C"/>
</dbReference>
<accession>A0A4Y5YBW6</accession>
<evidence type="ECO:0000256" key="7">
    <source>
        <dbReference type="ARBA" id="ARBA00022723"/>
    </source>
</evidence>
<dbReference type="Gene3D" id="1.10.10.10">
    <property type="entry name" value="Winged helix-like DNA-binding domain superfamily/Winged helix DNA-binding domain"/>
    <property type="match status" value="1"/>
</dbReference>